<dbReference type="EMBL" id="JAMKPW020000040">
    <property type="protein sequence ID" value="KAK8198583.1"/>
    <property type="molecule type" value="Genomic_DNA"/>
</dbReference>
<protein>
    <submittedName>
        <fullName evidence="1">Uncharacterized protein</fullName>
    </submittedName>
</protein>
<reference evidence="1" key="1">
    <citation type="submission" date="2024-02" db="EMBL/GenBank/DDBJ databases">
        <title>Metagenome Assembled Genome of Zalaria obscura JY119.</title>
        <authorList>
            <person name="Vighnesh L."/>
            <person name="Jagadeeshwari U."/>
            <person name="Venkata Ramana C."/>
            <person name="Sasikala C."/>
        </authorList>
    </citation>
    <scope>NUCLEOTIDE SEQUENCE</scope>
    <source>
        <strain evidence="1">JY119</strain>
    </source>
</reference>
<proteinExistence type="predicted"/>
<name>A0ACC3S7M9_9PEZI</name>
<evidence type="ECO:0000313" key="2">
    <source>
        <dbReference type="Proteomes" id="UP001320706"/>
    </source>
</evidence>
<dbReference type="Proteomes" id="UP001320706">
    <property type="component" value="Unassembled WGS sequence"/>
</dbReference>
<keyword evidence="2" id="KW-1185">Reference proteome</keyword>
<accession>A0ACC3S7M9</accession>
<comment type="caution">
    <text evidence="1">The sequence shown here is derived from an EMBL/GenBank/DDBJ whole genome shotgun (WGS) entry which is preliminary data.</text>
</comment>
<organism evidence="1 2">
    <name type="scientific">Zalaria obscura</name>
    <dbReference type="NCBI Taxonomy" id="2024903"/>
    <lineage>
        <taxon>Eukaryota</taxon>
        <taxon>Fungi</taxon>
        <taxon>Dikarya</taxon>
        <taxon>Ascomycota</taxon>
        <taxon>Pezizomycotina</taxon>
        <taxon>Dothideomycetes</taxon>
        <taxon>Dothideomycetidae</taxon>
        <taxon>Dothideales</taxon>
        <taxon>Zalariaceae</taxon>
        <taxon>Zalaria</taxon>
    </lineage>
</organism>
<evidence type="ECO:0000313" key="1">
    <source>
        <dbReference type="EMBL" id="KAK8198583.1"/>
    </source>
</evidence>
<sequence length="69" mass="7809">MRQAIVKGHGADRNSGGTPPVYVRSVSVGGQNYERVTMQPYISDWRFAWLASSGGFFRASFRWTTQRPQ</sequence>
<gene>
    <name evidence="1" type="ORF">M8818_006450</name>
</gene>